<dbReference type="OrthoDB" id="2828299at2"/>
<evidence type="ECO:0000313" key="1">
    <source>
        <dbReference type="EMBL" id="TXL67559.1"/>
    </source>
</evidence>
<name>A0A5C8P1T7_9BACI</name>
<dbReference type="AlphaFoldDB" id="A0A5C8P1T7"/>
<reference evidence="1 2" key="1">
    <citation type="submission" date="2019-06" db="EMBL/GenBank/DDBJ databases">
        <title>Cerasibacillus sp. nov., isolated from maize field.</title>
        <authorList>
            <person name="Lin S.-Y."/>
            <person name="Tsai C.-F."/>
            <person name="Young C.-C."/>
        </authorList>
    </citation>
    <scope>NUCLEOTIDE SEQUENCE [LARGE SCALE GENOMIC DNA]</scope>
    <source>
        <strain evidence="1 2">CC-CFT480</strain>
    </source>
</reference>
<comment type="caution">
    <text evidence="1">The sequence shown here is derived from an EMBL/GenBank/DDBJ whole genome shotgun (WGS) entry which is preliminary data.</text>
</comment>
<protein>
    <submittedName>
        <fullName evidence="1">Uncharacterized protein</fullName>
    </submittedName>
</protein>
<dbReference type="EMBL" id="VDUW01000001">
    <property type="protein sequence ID" value="TXL67559.1"/>
    <property type="molecule type" value="Genomic_DNA"/>
</dbReference>
<organism evidence="1 2">
    <name type="scientific">Cerasibacillus terrae</name>
    <dbReference type="NCBI Taxonomy" id="2498845"/>
    <lineage>
        <taxon>Bacteria</taxon>
        <taxon>Bacillati</taxon>
        <taxon>Bacillota</taxon>
        <taxon>Bacilli</taxon>
        <taxon>Bacillales</taxon>
        <taxon>Bacillaceae</taxon>
        <taxon>Cerasibacillus</taxon>
    </lineage>
</organism>
<evidence type="ECO:0000313" key="2">
    <source>
        <dbReference type="Proteomes" id="UP000321574"/>
    </source>
</evidence>
<accession>A0A5C8P1T7</accession>
<dbReference type="Proteomes" id="UP000321574">
    <property type="component" value="Unassembled WGS sequence"/>
</dbReference>
<gene>
    <name evidence="1" type="ORF">FHP05_00645</name>
</gene>
<proteinExistence type="predicted"/>
<sequence length="63" mass="7581">MKYVLETLRREEEAAKLPVIRMEIDYELLTLYDAMQDNDTVKIIRAKEKLHHLRNRLLKIQGN</sequence>
<keyword evidence="2" id="KW-1185">Reference proteome</keyword>